<name>A0ABD1TRE9_9LAMI</name>
<dbReference type="AlphaFoldDB" id="A0ABD1TRE9"/>
<keyword evidence="2" id="KW-1185">Reference proteome</keyword>
<accession>A0ABD1TRE9</accession>
<organism evidence="1 2">
    <name type="scientific">Forsythia ovata</name>
    <dbReference type="NCBI Taxonomy" id="205694"/>
    <lineage>
        <taxon>Eukaryota</taxon>
        <taxon>Viridiplantae</taxon>
        <taxon>Streptophyta</taxon>
        <taxon>Embryophyta</taxon>
        <taxon>Tracheophyta</taxon>
        <taxon>Spermatophyta</taxon>
        <taxon>Magnoliopsida</taxon>
        <taxon>eudicotyledons</taxon>
        <taxon>Gunneridae</taxon>
        <taxon>Pentapetalae</taxon>
        <taxon>asterids</taxon>
        <taxon>lamiids</taxon>
        <taxon>Lamiales</taxon>
        <taxon>Oleaceae</taxon>
        <taxon>Forsythieae</taxon>
        <taxon>Forsythia</taxon>
    </lineage>
</organism>
<comment type="caution">
    <text evidence="1">The sequence shown here is derived from an EMBL/GenBank/DDBJ whole genome shotgun (WGS) entry which is preliminary data.</text>
</comment>
<dbReference type="Proteomes" id="UP001604277">
    <property type="component" value="Unassembled WGS sequence"/>
</dbReference>
<evidence type="ECO:0000313" key="2">
    <source>
        <dbReference type="Proteomes" id="UP001604277"/>
    </source>
</evidence>
<dbReference type="EMBL" id="JBFOLJ010000008">
    <property type="protein sequence ID" value="KAL2515308.1"/>
    <property type="molecule type" value="Genomic_DNA"/>
</dbReference>
<reference evidence="2" key="1">
    <citation type="submission" date="2024-07" db="EMBL/GenBank/DDBJ databases">
        <title>Two chromosome-level genome assemblies of Korean endemic species Abeliophyllum distichum and Forsythia ovata (Oleaceae).</title>
        <authorList>
            <person name="Jang H."/>
        </authorList>
    </citation>
    <scope>NUCLEOTIDE SEQUENCE [LARGE SCALE GENOMIC DNA]</scope>
</reference>
<protein>
    <submittedName>
        <fullName evidence="1">Casein kinase I isoform delta-like protein</fullName>
    </submittedName>
</protein>
<gene>
    <name evidence="1" type="ORF">Fot_29279</name>
</gene>
<evidence type="ECO:0000313" key="1">
    <source>
        <dbReference type="EMBL" id="KAL2515308.1"/>
    </source>
</evidence>
<proteinExistence type="predicted"/>
<sequence length="100" mass="11180">MDLLGPSLEDLFNYCNRKFSLKTVLMLADQLFKTTVKQIAMENSSSITQIRDEQVCYCGQISTTRTSWTENNPGIFGDFVRGRTAVKNGDRAKGNGISVH</sequence>
<dbReference type="Gene3D" id="1.10.510.10">
    <property type="entry name" value="Transferase(Phosphotransferase) domain 1"/>
    <property type="match status" value="1"/>
</dbReference>